<keyword evidence="3" id="KW-1185">Reference proteome</keyword>
<accession>A0ABP3K9I2</accession>
<reference evidence="3" key="1">
    <citation type="journal article" date="2019" name="Int. J. Syst. Evol. Microbiol.">
        <title>The Global Catalogue of Microorganisms (GCM) 10K type strain sequencing project: providing services to taxonomists for standard genome sequencing and annotation.</title>
        <authorList>
            <consortium name="The Broad Institute Genomics Platform"/>
            <consortium name="The Broad Institute Genome Sequencing Center for Infectious Disease"/>
            <person name="Wu L."/>
            <person name="Ma J."/>
        </authorList>
    </citation>
    <scope>NUCLEOTIDE SEQUENCE [LARGE SCALE GENOMIC DNA]</scope>
    <source>
        <strain evidence="3">JCM 14162</strain>
    </source>
</reference>
<evidence type="ECO:0000313" key="2">
    <source>
        <dbReference type="EMBL" id="GAA0474265.1"/>
    </source>
</evidence>
<sequence length="54" mass="6164">MSEIDTHKTTMSPEEQKAYQAKQRQRAVIMAGLLFFLVVLFYLITFVKINGAVS</sequence>
<evidence type="ECO:0008006" key="4">
    <source>
        <dbReference type="Google" id="ProtNLM"/>
    </source>
</evidence>
<evidence type="ECO:0000313" key="3">
    <source>
        <dbReference type="Proteomes" id="UP001500713"/>
    </source>
</evidence>
<gene>
    <name evidence="2" type="ORF">GCM10009096_14670</name>
</gene>
<protein>
    <recommendedName>
        <fullName evidence="4">Protoheme IX farnesyltransferase</fullName>
    </recommendedName>
</protein>
<keyword evidence="1" id="KW-0472">Membrane</keyword>
<keyword evidence="1" id="KW-0812">Transmembrane</keyword>
<dbReference type="Proteomes" id="UP001500713">
    <property type="component" value="Unassembled WGS sequence"/>
</dbReference>
<proteinExistence type="predicted"/>
<feature type="transmembrane region" description="Helical" evidence="1">
    <location>
        <begin position="27"/>
        <end position="47"/>
    </location>
</feature>
<name>A0ABP3K9I2_9SPHN</name>
<dbReference type="RefSeq" id="WP_229956013.1">
    <property type="nucleotide sequence ID" value="NZ_BAAAEM010000002.1"/>
</dbReference>
<dbReference type="EMBL" id="BAAAEM010000002">
    <property type="protein sequence ID" value="GAA0474265.1"/>
    <property type="molecule type" value="Genomic_DNA"/>
</dbReference>
<keyword evidence="1" id="KW-1133">Transmembrane helix</keyword>
<comment type="caution">
    <text evidence="2">The sequence shown here is derived from an EMBL/GenBank/DDBJ whole genome shotgun (WGS) entry which is preliminary data.</text>
</comment>
<evidence type="ECO:0000256" key="1">
    <source>
        <dbReference type="SAM" id="Phobius"/>
    </source>
</evidence>
<organism evidence="2 3">
    <name type="scientific">Parasphingorhabdus litoris</name>
    <dbReference type="NCBI Taxonomy" id="394733"/>
    <lineage>
        <taxon>Bacteria</taxon>
        <taxon>Pseudomonadati</taxon>
        <taxon>Pseudomonadota</taxon>
        <taxon>Alphaproteobacteria</taxon>
        <taxon>Sphingomonadales</taxon>
        <taxon>Sphingomonadaceae</taxon>
        <taxon>Parasphingorhabdus</taxon>
    </lineage>
</organism>